<dbReference type="EMBL" id="CBTN010000102">
    <property type="protein sequence ID" value="CDH60704.1"/>
    <property type="molecule type" value="Genomic_DNA"/>
</dbReference>
<name>A0A068SEK0_9FUNG</name>
<evidence type="ECO:0000256" key="15">
    <source>
        <dbReference type="ARBA" id="ARBA00043832"/>
    </source>
</evidence>
<evidence type="ECO:0000256" key="13">
    <source>
        <dbReference type="ARBA" id="ARBA00043671"/>
    </source>
</evidence>
<evidence type="ECO:0000256" key="17">
    <source>
        <dbReference type="SAM" id="SignalP"/>
    </source>
</evidence>
<evidence type="ECO:0000256" key="11">
    <source>
        <dbReference type="ARBA" id="ARBA00031642"/>
    </source>
</evidence>
<accession>A0A068SEK0</accession>
<evidence type="ECO:0000256" key="5">
    <source>
        <dbReference type="ARBA" id="ARBA00018097"/>
    </source>
</evidence>
<keyword evidence="19" id="KW-1185">Reference proteome</keyword>
<evidence type="ECO:0000256" key="4">
    <source>
        <dbReference type="ARBA" id="ARBA00013040"/>
    </source>
</evidence>
<dbReference type="InterPro" id="IPR029033">
    <property type="entry name" value="His_PPase_superfam"/>
</dbReference>
<sequence>MVHLIIGLIFLIGAVLAAEDYSFISRHLAARSPYDQGRAPLEDLISKDYQIEQIQMFMRHGVRYPSSSDIKDIEDIVKKLQNSEMPHISSRVAQYNPEEQFPKSLADELTKTGVDDHFQIGQRLGKKYAEFRSSLDLNKVQNLASHVNRSIISGESFTKGFWQDGNAPPLKSVPANEDKTIDTLANCPNYDKVVGSTPKKEMLRYYATAFQSTAQRLSKELGLPDMTTDDVYKLWYVCAYRTSIYKQVHPFCDYFTQQELLNAEYAMDIKYSFKYSYGSEEIATGIACRGFQEMVGNIRNASQIQLVLKHGHSKTVLPLEAKLGIHRDDFTISADATPEQIKNRKFRTSHDDMYGAHFMIQLLKKKASNKRFVRALISEIPTVIPGCEEELCPLDRFMEIAEPLLDCDYDEVCKDDD</sequence>
<comment type="catalytic activity">
    <reaction evidence="14">
        <text>1D-myo-inositol hexakisphosphate + H2O = 1D-myo-inositol 1,2,4,5,6-pentakisphosphate + phosphate</text>
        <dbReference type="Rhea" id="RHEA:16989"/>
        <dbReference type="ChEBI" id="CHEBI:15377"/>
        <dbReference type="ChEBI" id="CHEBI:43474"/>
        <dbReference type="ChEBI" id="CHEBI:57798"/>
        <dbReference type="ChEBI" id="CHEBI:58130"/>
        <dbReference type="EC" id="3.1.3.62"/>
    </reaction>
    <physiologicalReaction direction="left-to-right" evidence="14">
        <dbReference type="Rhea" id="RHEA:16990"/>
    </physiologicalReaction>
</comment>
<dbReference type="VEuPathDB" id="FungiDB:LCOR_11485.1"/>
<evidence type="ECO:0000256" key="3">
    <source>
        <dbReference type="ARBA" id="ARBA00012976"/>
    </source>
</evidence>
<dbReference type="GO" id="GO:0034417">
    <property type="term" value="F:bisphosphoglycerate 3-phosphatase activity"/>
    <property type="evidence" value="ECO:0007669"/>
    <property type="project" value="UniProtKB-EC"/>
</dbReference>
<dbReference type="Gene3D" id="3.40.50.1240">
    <property type="entry name" value="Phosphoglycerate mutase-like"/>
    <property type="match status" value="1"/>
</dbReference>
<evidence type="ECO:0000256" key="7">
    <source>
        <dbReference type="ARBA" id="ARBA00022729"/>
    </source>
</evidence>
<evidence type="ECO:0000256" key="8">
    <source>
        <dbReference type="ARBA" id="ARBA00022801"/>
    </source>
</evidence>
<dbReference type="GO" id="GO:0003993">
    <property type="term" value="F:acid phosphatase activity"/>
    <property type="evidence" value="ECO:0007669"/>
    <property type="project" value="TreeGrafter"/>
</dbReference>
<feature type="signal peptide" evidence="17">
    <location>
        <begin position="1"/>
        <end position="17"/>
    </location>
</feature>
<keyword evidence="7 17" id="KW-0732">Signal</keyword>
<dbReference type="STRING" id="1263082.A0A068SEK0"/>
<dbReference type="GO" id="GO:0005886">
    <property type="term" value="C:plasma membrane"/>
    <property type="evidence" value="ECO:0007669"/>
    <property type="project" value="UniProtKB-SubCell"/>
</dbReference>
<comment type="catalytic activity">
    <reaction evidence="12">
        <text>1D-myo-inositol 1,2,5,6-tetrakisphosphate + H2O = 1D-myo-inositol 1,2,6-trisphosphate + phosphate</text>
        <dbReference type="Rhea" id="RHEA:77119"/>
        <dbReference type="ChEBI" id="CHEBI:15377"/>
        <dbReference type="ChEBI" id="CHEBI:43474"/>
        <dbReference type="ChEBI" id="CHEBI:195535"/>
        <dbReference type="ChEBI" id="CHEBI:195537"/>
        <dbReference type="EC" id="3.1.3.62"/>
    </reaction>
    <physiologicalReaction direction="left-to-right" evidence="12">
        <dbReference type="Rhea" id="RHEA:77120"/>
    </physiologicalReaction>
</comment>
<evidence type="ECO:0000256" key="2">
    <source>
        <dbReference type="ARBA" id="ARBA00008422"/>
    </source>
</evidence>
<dbReference type="PIRSF" id="PIRSF000894">
    <property type="entry name" value="Acid_phosphatase"/>
    <property type="match status" value="1"/>
</dbReference>
<evidence type="ECO:0000313" key="18">
    <source>
        <dbReference type="EMBL" id="CDH60704.1"/>
    </source>
</evidence>
<comment type="subcellular location">
    <subcellularLocation>
        <location evidence="1">Cell membrane</location>
    </subcellularLocation>
</comment>
<evidence type="ECO:0000256" key="6">
    <source>
        <dbReference type="ARBA" id="ARBA00022475"/>
    </source>
</evidence>
<dbReference type="OrthoDB" id="6509975at2759"/>
<organism evidence="18 19">
    <name type="scientific">Lichtheimia corymbifera JMRC:FSU:9682</name>
    <dbReference type="NCBI Taxonomy" id="1263082"/>
    <lineage>
        <taxon>Eukaryota</taxon>
        <taxon>Fungi</taxon>
        <taxon>Fungi incertae sedis</taxon>
        <taxon>Mucoromycota</taxon>
        <taxon>Mucoromycotina</taxon>
        <taxon>Mucoromycetes</taxon>
        <taxon>Mucorales</taxon>
        <taxon>Lichtheimiaceae</taxon>
        <taxon>Lichtheimia</taxon>
    </lineage>
</organism>
<keyword evidence="10" id="KW-0325">Glycoprotein</keyword>
<protein>
    <recommendedName>
        <fullName evidence="5">Multiple inositol polyphosphate phosphatase 1</fullName>
        <ecNumber evidence="4">3.1.3.62</ecNumber>
        <ecNumber evidence="3">3.1.3.80</ecNumber>
    </recommendedName>
    <alternativeName>
        <fullName evidence="11">2,3-bisphosphoglycerate 3-phosphatase</fullName>
    </alternativeName>
</protein>
<keyword evidence="9" id="KW-0472">Membrane</keyword>
<dbReference type="InterPro" id="IPR016274">
    <property type="entry name" value="Histidine_acid_Pase_euk"/>
</dbReference>
<evidence type="ECO:0000256" key="10">
    <source>
        <dbReference type="ARBA" id="ARBA00023180"/>
    </source>
</evidence>
<dbReference type="Proteomes" id="UP000027586">
    <property type="component" value="Unassembled WGS sequence"/>
</dbReference>
<evidence type="ECO:0000256" key="12">
    <source>
        <dbReference type="ARBA" id="ARBA00043668"/>
    </source>
</evidence>
<comment type="catalytic activity">
    <reaction evidence="13">
        <text>1D-myo-inositol 1,2,4,5,6-pentakisphosphate + H2O = 1D-myo-inositol 1,2,5,6-tetrakisphosphate + phosphate</text>
        <dbReference type="Rhea" id="RHEA:77115"/>
        <dbReference type="ChEBI" id="CHEBI:15377"/>
        <dbReference type="ChEBI" id="CHEBI:43474"/>
        <dbReference type="ChEBI" id="CHEBI:57798"/>
        <dbReference type="ChEBI" id="CHEBI:195535"/>
        <dbReference type="EC" id="3.1.3.62"/>
    </reaction>
    <physiologicalReaction direction="left-to-right" evidence="13">
        <dbReference type="Rhea" id="RHEA:77116"/>
    </physiologicalReaction>
</comment>
<keyword evidence="8" id="KW-0378">Hydrolase</keyword>
<dbReference type="PANTHER" id="PTHR20963:SF8">
    <property type="entry name" value="MULTIPLE INOSITOL POLYPHOSPHATE PHOSPHATASE 1"/>
    <property type="match status" value="1"/>
</dbReference>
<dbReference type="EC" id="3.1.3.80" evidence="3"/>
<comment type="caution">
    <text evidence="18">The sequence shown here is derived from an EMBL/GenBank/DDBJ whole genome shotgun (WGS) entry which is preliminary data.</text>
</comment>
<evidence type="ECO:0000256" key="14">
    <source>
        <dbReference type="ARBA" id="ARBA00043691"/>
    </source>
</evidence>
<evidence type="ECO:0000313" key="19">
    <source>
        <dbReference type="Proteomes" id="UP000027586"/>
    </source>
</evidence>
<feature type="disulfide bond" evidence="16">
    <location>
        <begin position="238"/>
        <end position="252"/>
    </location>
</feature>
<dbReference type="PANTHER" id="PTHR20963">
    <property type="entry name" value="MULTIPLE INOSITOL POLYPHOSPHATE PHOSPHATASE-RELATED"/>
    <property type="match status" value="1"/>
</dbReference>
<dbReference type="AlphaFoldDB" id="A0A068SEK0"/>
<dbReference type="CDD" id="cd07061">
    <property type="entry name" value="HP_HAP_like"/>
    <property type="match status" value="1"/>
</dbReference>
<dbReference type="EC" id="3.1.3.62" evidence="4"/>
<evidence type="ECO:0000256" key="16">
    <source>
        <dbReference type="PIRSR" id="PIRSR000894-2"/>
    </source>
</evidence>
<feature type="chain" id="PRO_5001653139" description="Multiple inositol polyphosphate phosphatase 1" evidence="17">
    <location>
        <begin position="18"/>
        <end position="417"/>
    </location>
</feature>
<evidence type="ECO:0000256" key="9">
    <source>
        <dbReference type="ARBA" id="ARBA00023136"/>
    </source>
</evidence>
<comment type="similarity">
    <text evidence="2">Belongs to the histidine acid phosphatase family. MINPP1 subfamily.</text>
</comment>
<reference evidence="18" key="1">
    <citation type="submission" date="2013-08" db="EMBL/GenBank/DDBJ databases">
        <title>Gene expansion shapes genome architecture in the human pathogen Lichtheimia corymbifera: an evolutionary genomics analysis in the ancient terrestrial Mucorales (Mucoromycotina).</title>
        <authorList>
            <person name="Schwartze V.U."/>
            <person name="Winter S."/>
            <person name="Shelest E."/>
            <person name="Marcet-Houben M."/>
            <person name="Horn F."/>
            <person name="Wehner S."/>
            <person name="Hoffmann K."/>
            <person name="Riege K."/>
            <person name="Sammeth M."/>
            <person name="Nowrousian M."/>
            <person name="Valiante V."/>
            <person name="Linde J."/>
            <person name="Jacobsen I.D."/>
            <person name="Marz M."/>
            <person name="Brakhage A.A."/>
            <person name="Gabaldon T."/>
            <person name="Bocker S."/>
            <person name="Voigt K."/>
        </authorList>
    </citation>
    <scope>NUCLEOTIDE SEQUENCE [LARGE SCALE GENOMIC DNA]</scope>
    <source>
        <strain evidence="18">FSU 9682</strain>
    </source>
</reference>
<keyword evidence="6" id="KW-1003">Cell membrane</keyword>
<dbReference type="Pfam" id="PF00328">
    <property type="entry name" value="His_Phos_2"/>
    <property type="match status" value="1"/>
</dbReference>
<keyword evidence="16" id="KW-1015">Disulfide bond</keyword>
<dbReference type="SUPFAM" id="SSF53254">
    <property type="entry name" value="Phosphoglycerate mutase-like"/>
    <property type="match status" value="1"/>
</dbReference>
<feature type="disulfide bond" evidence="16">
    <location>
        <begin position="387"/>
        <end position="392"/>
    </location>
</feature>
<comment type="catalytic activity">
    <reaction evidence="15">
        <text>(2R)-2,3-bisphosphoglycerate + H2O = (2R)-2-phosphoglycerate + phosphate</text>
        <dbReference type="Rhea" id="RHEA:27381"/>
        <dbReference type="ChEBI" id="CHEBI:15377"/>
        <dbReference type="ChEBI" id="CHEBI:43474"/>
        <dbReference type="ChEBI" id="CHEBI:58248"/>
        <dbReference type="ChEBI" id="CHEBI:58289"/>
        <dbReference type="EC" id="3.1.3.80"/>
    </reaction>
    <physiologicalReaction direction="left-to-right" evidence="15">
        <dbReference type="Rhea" id="RHEA:27382"/>
    </physiologicalReaction>
</comment>
<gene>
    <name evidence="18" type="ORF">LCOR_11485.1</name>
</gene>
<dbReference type="InterPro" id="IPR000560">
    <property type="entry name" value="His_Pase_clade-2"/>
</dbReference>
<evidence type="ECO:0000256" key="1">
    <source>
        <dbReference type="ARBA" id="ARBA00004236"/>
    </source>
</evidence>
<proteinExistence type="inferred from homology"/>